<gene>
    <name evidence="10" type="ORF">GCM10009727_36990</name>
</gene>
<evidence type="ECO:0000256" key="2">
    <source>
        <dbReference type="ARBA" id="ARBA00022448"/>
    </source>
</evidence>
<evidence type="ECO:0000313" key="10">
    <source>
        <dbReference type="EMBL" id="GAA2140116.1"/>
    </source>
</evidence>
<feature type="compositionally biased region" description="Low complexity" evidence="7">
    <location>
        <begin position="502"/>
        <end position="519"/>
    </location>
</feature>
<feature type="transmembrane region" description="Helical" evidence="8">
    <location>
        <begin position="139"/>
        <end position="160"/>
    </location>
</feature>
<dbReference type="Proteomes" id="UP001501020">
    <property type="component" value="Unassembled WGS sequence"/>
</dbReference>
<accession>A0ABN2ZCK3</accession>
<feature type="transmembrane region" description="Helical" evidence="8">
    <location>
        <begin position="474"/>
        <end position="494"/>
    </location>
</feature>
<dbReference type="PRINTS" id="PR01036">
    <property type="entry name" value="TCRTETB"/>
</dbReference>
<feature type="transmembrane region" description="Helical" evidence="8">
    <location>
        <begin position="335"/>
        <end position="354"/>
    </location>
</feature>
<feature type="transmembrane region" description="Helical" evidence="8">
    <location>
        <begin position="12"/>
        <end position="33"/>
    </location>
</feature>
<feature type="transmembrane region" description="Helical" evidence="8">
    <location>
        <begin position="360"/>
        <end position="386"/>
    </location>
</feature>
<dbReference type="PROSITE" id="PS50850">
    <property type="entry name" value="MFS"/>
    <property type="match status" value="1"/>
</dbReference>
<keyword evidence="5 8" id="KW-1133">Transmembrane helix</keyword>
<dbReference type="SUPFAM" id="SSF103473">
    <property type="entry name" value="MFS general substrate transporter"/>
    <property type="match status" value="1"/>
</dbReference>
<dbReference type="PANTHER" id="PTHR42718:SF42">
    <property type="entry name" value="EXPORT PROTEIN"/>
    <property type="match status" value="1"/>
</dbReference>
<dbReference type="EMBL" id="BAAAMR010000030">
    <property type="protein sequence ID" value="GAA2140116.1"/>
    <property type="molecule type" value="Genomic_DNA"/>
</dbReference>
<feature type="domain" description="Major facilitator superfamily (MFS) profile" evidence="9">
    <location>
        <begin position="15"/>
        <end position="498"/>
    </location>
</feature>
<organism evidence="10 11">
    <name type="scientific">Actinomadura napierensis</name>
    <dbReference type="NCBI Taxonomy" id="267854"/>
    <lineage>
        <taxon>Bacteria</taxon>
        <taxon>Bacillati</taxon>
        <taxon>Actinomycetota</taxon>
        <taxon>Actinomycetes</taxon>
        <taxon>Streptosporangiales</taxon>
        <taxon>Thermomonosporaceae</taxon>
        <taxon>Actinomadura</taxon>
    </lineage>
</organism>
<evidence type="ECO:0000256" key="3">
    <source>
        <dbReference type="ARBA" id="ARBA00022475"/>
    </source>
</evidence>
<evidence type="ECO:0000313" key="11">
    <source>
        <dbReference type="Proteomes" id="UP001501020"/>
    </source>
</evidence>
<keyword evidence="3" id="KW-1003">Cell membrane</keyword>
<feature type="transmembrane region" description="Helical" evidence="8">
    <location>
        <begin position="201"/>
        <end position="222"/>
    </location>
</feature>
<evidence type="ECO:0000256" key="1">
    <source>
        <dbReference type="ARBA" id="ARBA00004651"/>
    </source>
</evidence>
<evidence type="ECO:0000256" key="8">
    <source>
        <dbReference type="SAM" id="Phobius"/>
    </source>
</evidence>
<dbReference type="InterPro" id="IPR011701">
    <property type="entry name" value="MFS"/>
</dbReference>
<feature type="transmembrane region" description="Helical" evidence="8">
    <location>
        <begin position="81"/>
        <end position="100"/>
    </location>
</feature>
<feature type="transmembrane region" description="Helical" evidence="8">
    <location>
        <begin position="407"/>
        <end position="426"/>
    </location>
</feature>
<comment type="subcellular location">
    <subcellularLocation>
        <location evidence="1">Cell membrane</location>
        <topology evidence="1">Multi-pass membrane protein</topology>
    </subcellularLocation>
</comment>
<protein>
    <submittedName>
        <fullName evidence="10">DHA2 family efflux MFS transporter permease subunit</fullName>
    </submittedName>
</protein>
<reference evidence="10 11" key="1">
    <citation type="journal article" date="2019" name="Int. J. Syst. Evol. Microbiol.">
        <title>The Global Catalogue of Microorganisms (GCM) 10K type strain sequencing project: providing services to taxonomists for standard genome sequencing and annotation.</title>
        <authorList>
            <consortium name="The Broad Institute Genomics Platform"/>
            <consortium name="The Broad Institute Genome Sequencing Center for Infectious Disease"/>
            <person name="Wu L."/>
            <person name="Ma J."/>
        </authorList>
    </citation>
    <scope>NUCLEOTIDE SEQUENCE [LARGE SCALE GENOMIC DNA]</scope>
    <source>
        <strain evidence="10 11">JCM 13850</strain>
    </source>
</reference>
<evidence type="ECO:0000256" key="4">
    <source>
        <dbReference type="ARBA" id="ARBA00022692"/>
    </source>
</evidence>
<evidence type="ECO:0000259" key="9">
    <source>
        <dbReference type="PROSITE" id="PS50850"/>
    </source>
</evidence>
<feature type="transmembrane region" description="Helical" evidence="8">
    <location>
        <begin position="53"/>
        <end position="72"/>
    </location>
</feature>
<feature type="region of interest" description="Disordered" evidence="7">
    <location>
        <begin position="502"/>
        <end position="526"/>
    </location>
</feature>
<evidence type="ECO:0000256" key="7">
    <source>
        <dbReference type="SAM" id="MobiDB-lite"/>
    </source>
</evidence>
<dbReference type="NCBIfam" id="TIGR00711">
    <property type="entry name" value="efflux_EmrB"/>
    <property type="match status" value="1"/>
</dbReference>
<dbReference type="InterPro" id="IPR036259">
    <property type="entry name" value="MFS_trans_sf"/>
</dbReference>
<dbReference type="RefSeq" id="WP_344268142.1">
    <property type="nucleotide sequence ID" value="NZ_BAAAMR010000030.1"/>
</dbReference>
<keyword evidence="6 8" id="KW-0472">Membrane</keyword>
<dbReference type="Pfam" id="PF07690">
    <property type="entry name" value="MFS_1"/>
    <property type="match status" value="1"/>
</dbReference>
<name>A0ABN2ZCK3_9ACTN</name>
<feature type="transmembrane region" description="Helical" evidence="8">
    <location>
        <begin position="228"/>
        <end position="249"/>
    </location>
</feature>
<feature type="transmembrane region" description="Helical" evidence="8">
    <location>
        <begin position="166"/>
        <end position="189"/>
    </location>
</feature>
<dbReference type="InterPro" id="IPR020846">
    <property type="entry name" value="MFS_dom"/>
</dbReference>
<keyword evidence="4 8" id="KW-0812">Transmembrane</keyword>
<feature type="transmembrane region" description="Helical" evidence="8">
    <location>
        <begin position="310"/>
        <end position="328"/>
    </location>
</feature>
<dbReference type="PANTHER" id="PTHR42718">
    <property type="entry name" value="MAJOR FACILITATOR SUPERFAMILY MULTIDRUG TRANSPORTER MFSC"/>
    <property type="match status" value="1"/>
</dbReference>
<keyword evidence="11" id="KW-1185">Reference proteome</keyword>
<proteinExistence type="predicted"/>
<feature type="transmembrane region" description="Helical" evidence="8">
    <location>
        <begin position="270"/>
        <end position="290"/>
    </location>
</feature>
<sequence>MTSREPDRSARRWWALAALTLSVLIVGLDGTIINVALPTLSDELGATSAQLQWIGGGYLLALSVGMLPAGLLGDRFGHRRLLMGGIALFGLASAAGALAGTAGQVIAARAVLGLGAAMITPLSMAILPRVFGKDELPRAIGVWTAATAVGMPIGPLVGGWLLDHFWWGSVFLFNVPVTVLAVVACMRLLPADNPRAGNAKPFDYLGTLLGTLGITVLVYGTIQVPGHGWSSPSVLAPLAAGAVLLVLFVRRQRRTPAPLVDLGLFADGTFRWGSVITVFVNFAVMGLLFVVPQYLQAVLGNDAFGSGLRLLPLIGGLMAAATLAEPLVPRLGARVVIPAGLLLLAGGALLGATTGPGDGYALAAVWLSMAGLGFGLAVVPATSMVIGSLPEDGPGTGTSLLETIQQLGGVLGVAALGSVLNAGYLARLSLPGLPDAAADAARGSVTGANAVAERFHDQALLASAHGAFVHGMDLTLLVCAAAAVLAAGLALAFLPGRSKTEQPARTATATATAQPETPAHAGELPA</sequence>
<evidence type="ECO:0000256" key="6">
    <source>
        <dbReference type="ARBA" id="ARBA00023136"/>
    </source>
</evidence>
<dbReference type="InterPro" id="IPR004638">
    <property type="entry name" value="EmrB-like"/>
</dbReference>
<comment type="caution">
    <text evidence="10">The sequence shown here is derived from an EMBL/GenBank/DDBJ whole genome shotgun (WGS) entry which is preliminary data.</text>
</comment>
<feature type="transmembrane region" description="Helical" evidence="8">
    <location>
        <begin position="106"/>
        <end position="127"/>
    </location>
</feature>
<dbReference type="Gene3D" id="1.20.1720.10">
    <property type="entry name" value="Multidrug resistance protein D"/>
    <property type="match status" value="2"/>
</dbReference>
<evidence type="ECO:0000256" key="5">
    <source>
        <dbReference type="ARBA" id="ARBA00022989"/>
    </source>
</evidence>
<dbReference type="CDD" id="cd17321">
    <property type="entry name" value="MFS_MMR_MDR_like"/>
    <property type="match status" value="1"/>
</dbReference>
<keyword evidence="2" id="KW-0813">Transport</keyword>